<feature type="non-terminal residue" evidence="6">
    <location>
        <position position="1"/>
    </location>
</feature>
<dbReference type="OrthoDB" id="5348404at2759"/>
<dbReference type="EMBL" id="NCSJ02000208">
    <property type="protein sequence ID" value="RFU27391.1"/>
    <property type="molecule type" value="Genomic_DNA"/>
</dbReference>
<dbReference type="OMA" id="CIKLIVM"/>
<comment type="caution">
    <text evidence="6">The sequence shown here is derived from an EMBL/GenBank/DDBJ whole genome shotgun (WGS) entry which is preliminary data.</text>
</comment>
<evidence type="ECO:0000256" key="3">
    <source>
        <dbReference type="ARBA" id="ARBA00022989"/>
    </source>
</evidence>
<dbReference type="Pfam" id="PF03619">
    <property type="entry name" value="Solute_trans_a"/>
    <property type="match status" value="1"/>
</dbReference>
<dbReference type="AlphaFoldDB" id="A0A3E2H242"/>
<feature type="transmembrane region" description="Helical" evidence="5">
    <location>
        <begin position="71"/>
        <end position="91"/>
    </location>
</feature>
<accession>A0A3E2H242</accession>
<feature type="transmembrane region" description="Helical" evidence="5">
    <location>
        <begin position="262"/>
        <end position="282"/>
    </location>
</feature>
<feature type="transmembrane region" description="Helical" evidence="5">
    <location>
        <begin position="103"/>
        <end position="122"/>
    </location>
</feature>
<feature type="non-terminal residue" evidence="6">
    <location>
        <position position="360"/>
    </location>
</feature>
<dbReference type="PANTHER" id="PTHR23423">
    <property type="entry name" value="ORGANIC SOLUTE TRANSPORTER-RELATED"/>
    <property type="match status" value="1"/>
</dbReference>
<dbReference type="Proteomes" id="UP000258309">
    <property type="component" value="Unassembled WGS sequence"/>
</dbReference>
<dbReference type="GO" id="GO:0016020">
    <property type="term" value="C:membrane"/>
    <property type="evidence" value="ECO:0007669"/>
    <property type="project" value="UniProtKB-SubCell"/>
</dbReference>
<evidence type="ECO:0000256" key="4">
    <source>
        <dbReference type="ARBA" id="ARBA00023136"/>
    </source>
</evidence>
<evidence type="ECO:0000313" key="7">
    <source>
        <dbReference type="Proteomes" id="UP000258309"/>
    </source>
</evidence>
<feature type="transmembrane region" description="Helical" evidence="5">
    <location>
        <begin position="182"/>
        <end position="202"/>
    </location>
</feature>
<feature type="transmembrane region" description="Helical" evidence="5">
    <location>
        <begin position="143"/>
        <end position="162"/>
    </location>
</feature>
<evidence type="ECO:0000256" key="1">
    <source>
        <dbReference type="ARBA" id="ARBA00004141"/>
    </source>
</evidence>
<evidence type="ECO:0000313" key="6">
    <source>
        <dbReference type="EMBL" id="RFU27391.1"/>
    </source>
</evidence>
<evidence type="ECO:0000256" key="5">
    <source>
        <dbReference type="SAM" id="Phobius"/>
    </source>
</evidence>
<comment type="subcellular location">
    <subcellularLocation>
        <location evidence="1">Membrane</location>
        <topology evidence="1">Multi-pass membrane protein</topology>
    </subcellularLocation>
</comment>
<keyword evidence="3 5" id="KW-1133">Transmembrane helix</keyword>
<dbReference type="InterPro" id="IPR005178">
    <property type="entry name" value="Ostalpha/TMEM184C"/>
</dbReference>
<reference evidence="6 7" key="1">
    <citation type="submission" date="2018-05" db="EMBL/GenBank/DDBJ databases">
        <title>Draft genome sequence of Scytalidium lignicola DSM 105466, a ubiquitous saprotrophic fungus.</title>
        <authorList>
            <person name="Buettner E."/>
            <person name="Gebauer A.M."/>
            <person name="Hofrichter M."/>
            <person name="Liers C."/>
            <person name="Kellner H."/>
        </authorList>
    </citation>
    <scope>NUCLEOTIDE SEQUENCE [LARGE SCALE GENOMIC DNA]</scope>
    <source>
        <strain evidence="6 7">DSM 105466</strain>
    </source>
</reference>
<keyword evidence="7" id="KW-1185">Reference proteome</keyword>
<dbReference type="STRING" id="5539.A0A3E2H242"/>
<proteinExistence type="predicted"/>
<dbReference type="SMART" id="SM01417">
    <property type="entry name" value="Solute_trans_a"/>
    <property type="match status" value="1"/>
</dbReference>
<gene>
    <name evidence="6" type="ORF">B7463_g8936</name>
</gene>
<keyword evidence="2 5" id="KW-0812">Transmembrane</keyword>
<sequence length="360" mass="40428">MGLFHHGAENKTCPVKTLSNPEQVKYSNGMSFHEMAVIGAGAMTAFASLISFFLIMKHATHYSVPREQKHIIRIITVIPVLAIISFLAVVSESAAQYLTPPLTNFYEAWCFASLFMLLLEFLHEDNYGRQEFFSNKGTLKKYNSMNFMVFQFPIVSFLIFVATDITEAAGIYCVQSNKPFFAHIWITVASMLTTTLAVTSMLRFYNATKTELAHRKPGLKFLAFKLIVAVNFLQTTIFTFLISGNKLKPTDHYTYNDITIAIPNIITTAEMVLFSLIFLYAFRTSEYVIGKGAQIRGKEGRYMGGPLGMTALLEAMDVRDMLYSIATAPMQCCGGNRKDFVRVTGESENIALTSTEYGYR</sequence>
<organism evidence="6 7">
    <name type="scientific">Scytalidium lignicola</name>
    <name type="common">Hyphomycete</name>
    <dbReference type="NCBI Taxonomy" id="5539"/>
    <lineage>
        <taxon>Eukaryota</taxon>
        <taxon>Fungi</taxon>
        <taxon>Dikarya</taxon>
        <taxon>Ascomycota</taxon>
        <taxon>Pezizomycotina</taxon>
        <taxon>Leotiomycetes</taxon>
        <taxon>Leotiomycetes incertae sedis</taxon>
        <taxon>Scytalidium</taxon>
    </lineage>
</organism>
<evidence type="ECO:0008006" key="8">
    <source>
        <dbReference type="Google" id="ProtNLM"/>
    </source>
</evidence>
<name>A0A3E2H242_SCYLI</name>
<feature type="transmembrane region" description="Helical" evidence="5">
    <location>
        <begin position="35"/>
        <end position="59"/>
    </location>
</feature>
<feature type="transmembrane region" description="Helical" evidence="5">
    <location>
        <begin position="222"/>
        <end position="242"/>
    </location>
</feature>
<keyword evidence="4 5" id="KW-0472">Membrane</keyword>
<evidence type="ECO:0000256" key="2">
    <source>
        <dbReference type="ARBA" id="ARBA00022692"/>
    </source>
</evidence>
<protein>
    <recommendedName>
        <fullName evidence="8">DUF300-domain-containing protein</fullName>
    </recommendedName>
</protein>